<accession>A0AAD4LUM9</accession>
<reference evidence="2" key="1">
    <citation type="journal article" date="2022" name="New Phytol.">
        <title>Evolutionary transition to the ectomycorrhizal habit in the genomes of a hyperdiverse lineage of mushroom-forming fungi.</title>
        <authorList>
            <person name="Looney B."/>
            <person name="Miyauchi S."/>
            <person name="Morin E."/>
            <person name="Drula E."/>
            <person name="Courty P.E."/>
            <person name="Kohler A."/>
            <person name="Kuo A."/>
            <person name="LaButti K."/>
            <person name="Pangilinan J."/>
            <person name="Lipzen A."/>
            <person name="Riley R."/>
            <person name="Andreopoulos W."/>
            <person name="He G."/>
            <person name="Johnson J."/>
            <person name="Nolan M."/>
            <person name="Tritt A."/>
            <person name="Barry K.W."/>
            <person name="Grigoriev I.V."/>
            <person name="Nagy L.G."/>
            <person name="Hibbett D."/>
            <person name="Henrissat B."/>
            <person name="Matheny P.B."/>
            <person name="Labbe J."/>
            <person name="Martin F.M."/>
        </authorList>
    </citation>
    <scope>NUCLEOTIDE SEQUENCE</scope>
    <source>
        <strain evidence="2">BPL690</strain>
    </source>
</reference>
<evidence type="ECO:0000313" key="2">
    <source>
        <dbReference type="EMBL" id="KAI0290083.1"/>
    </source>
</evidence>
<gene>
    <name evidence="2" type="ORF">B0F90DRAFT_1789283</name>
</gene>
<comment type="caution">
    <text evidence="2">The sequence shown here is derived from an EMBL/GenBank/DDBJ whole genome shotgun (WGS) entry which is preliminary data.</text>
</comment>
<evidence type="ECO:0000313" key="3">
    <source>
        <dbReference type="Proteomes" id="UP001203297"/>
    </source>
</evidence>
<keyword evidence="1" id="KW-0472">Membrane</keyword>
<sequence>MTNDGPCATLDGIDPFIYLGLWAMRASHSTATLSPGGIRGLYGLRFMHRLNIFLSHFGPRAGWAPLFLCWFELLTLTLCICISLCNCVT</sequence>
<protein>
    <submittedName>
        <fullName evidence="2">Uncharacterized protein</fullName>
    </submittedName>
</protein>
<proteinExistence type="predicted"/>
<name>A0AAD4LUM9_9AGAM</name>
<keyword evidence="1" id="KW-0812">Transmembrane</keyword>
<dbReference type="EMBL" id="WTXG01000255">
    <property type="protein sequence ID" value="KAI0290083.1"/>
    <property type="molecule type" value="Genomic_DNA"/>
</dbReference>
<keyword evidence="3" id="KW-1185">Reference proteome</keyword>
<evidence type="ECO:0000256" key="1">
    <source>
        <dbReference type="SAM" id="Phobius"/>
    </source>
</evidence>
<feature type="transmembrane region" description="Helical" evidence="1">
    <location>
        <begin position="63"/>
        <end position="85"/>
    </location>
</feature>
<dbReference type="AlphaFoldDB" id="A0AAD4LUM9"/>
<organism evidence="2 3">
    <name type="scientific">Multifurca ochricompacta</name>
    <dbReference type="NCBI Taxonomy" id="376703"/>
    <lineage>
        <taxon>Eukaryota</taxon>
        <taxon>Fungi</taxon>
        <taxon>Dikarya</taxon>
        <taxon>Basidiomycota</taxon>
        <taxon>Agaricomycotina</taxon>
        <taxon>Agaricomycetes</taxon>
        <taxon>Russulales</taxon>
        <taxon>Russulaceae</taxon>
        <taxon>Multifurca</taxon>
    </lineage>
</organism>
<keyword evidence="1" id="KW-1133">Transmembrane helix</keyword>
<dbReference type="Proteomes" id="UP001203297">
    <property type="component" value="Unassembled WGS sequence"/>
</dbReference>